<evidence type="ECO:0000256" key="1">
    <source>
        <dbReference type="SAM" id="Phobius"/>
    </source>
</evidence>
<keyword evidence="1" id="KW-0472">Membrane</keyword>
<gene>
    <name evidence="2" type="ORF">XELAEV_18034862mg</name>
</gene>
<accession>A0A974HBM2</accession>
<protein>
    <submittedName>
        <fullName evidence="2">Uncharacterized protein</fullName>
    </submittedName>
</protein>
<evidence type="ECO:0000313" key="2">
    <source>
        <dbReference type="EMBL" id="OCT71885.1"/>
    </source>
</evidence>
<keyword evidence="1" id="KW-0812">Transmembrane</keyword>
<keyword evidence="1" id="KW-1133">Transmembrane helix</keyword>
<reference evidence="3" key="1">
    <citation type="journal article" date="2016" name="Nature">
        <title>Genome evolution in the allotetraploid frog Xenopus laevis.</title>
        <authorList>
            <person name="Session A.M."/>
            <person name="Uno Y."/>
            <person name="Kwon T."/>
            <person name="Chapman J.A."/>
            <person name="Toyoda A."/>
            <person name="Takahashi S."/>
            <person name="Fukui A."/>
            <person name="Hikosaka A."/>
            <person name="Suzuki A."/>
            <person name="Kondo M."/>
            <person name="van Heeringen S.J."/>
            <person name="Quigley I."/>
            <person name="Heinz S."/>
            <person name="Ogino H."/>
            <person name="Ochi H."/>
            <person name="Hellsten U."/>
            <person name="Lyons J.B."/>
            <person name="Simakov O."/>
            <person name="Putnam N."/>
            <person name="Stites J."/>
            <person name="Kuroki Y."/>
            <person name="Tanaka T."/>
            <person name="Michiue T."/>
            <person name="Watanabe M."/>
            <person name="Bogdanovic O."/>
            <person name="Lister R."/>
            <person name="Georgiou G."/>
            <person name="Paranjpe S.S."/>
            <person name="van Kruijsbergen I."/>
            <person name="Shu S."/>
            <person name="Carlson J."/>
            <person name="Kinoshita T."/>
            <person name="Ohta Y."/>
            <person name="Mawaribuchi S."/>
            <person name="Jenkins J."/>
            <person name="Grimwood J."/>
            <person name="Schmutz J."/>
            <person name="Mitros T."/>
            <person name="Mozaffari S.V."/>
            <person name="Suzuki Y."/>
            <person name="Haramoto Y."/>
            <person name="Yamamoto T.S."/>
            <person name="Takagi C."/>
            <person name="Heald R."/>
            <person name="Miller K."/>
            <person name="Haudenschild C."/>
            <person name="Kitzman J."/>
            <person name="Nakayama T."/>
            <person name="Izutsu Y."/>
            <person name="Robert J."/>
            <person name="Fortriede J."/>
            <person name="Burns K."/>
            <person name="Lotay V."/>
            <person name="Karimi K."/>
            <person name="Yasuoka Y."/>
            <person name="Dichmann D.S."/>
            <person name="Flajnik M.F."/>
            <person name="Houston D.W."/>
            <person name="Shendure J."/>
            <person name="DuPasquier L."/>
            <person name="Vize P.D."/>
            <person name="Zorn A.M."/>
            <person name="Ito M."/>
            <person name="Marcotte E.M."/>
            <person name="Wallingford J.B."/>
            <person name="Ito Y."/>
            <person name="Asashima M."/>
            <person name="Ueno N."/>
            <person name="Matsuda Y."/>
            <person name="Veenstra G.J."/>
            <person name="Fujiyama A."/>
            <person name="Harland R.M."/>
            <person name="Taira M."/>
            <person name="Rokhsar D.S."/>
        </authorList>
    </citation>
    <scope>NUCLEOTIDE SEQUENCE [LARGE SCALE GENOMIC DNA]</scope>
    <source>
        <strain evidence="3">J</strain>
    </source>
</reference>
<proteinExistence type="predicted"/>
<sequence length="72" mass="8403">MTSEAIVWTCLTETGNKLISSACYYPFLPWIMYLYLHMLMFNNGCFTSILCLFHVIATHRGCISTTYRIHRC</sequence>
<dbReference type="Proteomes" id="UP000694892">
    <property type="component" value="Chromosome 7L"/>
</dbReference>
<organism evidence="2 3">
    <name type="scientific">Xenopus laevis</name>
    <name type="common">African clawed frog</name>
    <dbReference type="NCBI Taxonomy" id="8355"/>
    <lineage>
        <taxon>Eukaryota</taxon>
        <taxon>Metazoa</taxon>
        <taxon>Chordata</taxon>
        <taxon>Craniata</taxon>
        <taxon>Vertebrata</taxon>
        <taxon>Euteleostomi</taxon>
        <taxon>Amphibia</taxon>
        <taxon>Batrachia</taxon>
        <taxon>Anura</taxon>
        <taxon>Pipoidea</taxon>
        <taxon>Pipidae</taxon>
        <taxon>Xenopodinae</taxon>
        <taxon>Xenopus</taxon>
        <taxon>Xenopus</taxon>
    </lineage>
</organism>
<dbReference type="AlphaFoldDB" id="A0A974HBM2"/>
<evidence type="ECO:0000313" key="3">
    <source>
        <dbReference type="Proteomes" id="UP000694892"/>
    </source>
</evidence>
<dbReference type="EMBL" id="CM004478">
    <property type="protein sequence ID" value="OCT71885.1"/>
    <property type="molecule type" value="Genomic_DNA"/>
</dbReference>
<name>A0A974HBM2_XENLA</name>
<feature type="transmembrane region" description="Helical" evidence="1">
    <location>
        <begin position="34"/>
        <end position="57"/>
    </location>
</feature>